<dbReference type="PROSITE" id="PS50850">
    <property type="entry name" value="MFS"/>
    <property type="match status" value="1"/>
</dbReference>
<dbReference type="InterPro" id="IPR011701">
    <property type="entry name" value="MFS"/>
</dbReference>
<comment type="subcellular location">
    <subcellularLocation>
        <location evidence="1">Cell membrane</location>
        <topology evidence="1">Multi-pass membrane protein</topology>
    </subcellularLocation>
</comment>
<evidence type="ECO:0000256" key="4">
    <source>
        <dbReference type="ARBA" id="ARBA00022989"/>
    </source>
</evidence>
<evidence type="ECO:0000256" key="2">
    <source>
        <dbReference type="ARBA" id="ARBA00022475"/>
    </source>
</evidence>
<keyword evidence="2" id="KW-1003">Cell membrane</keyword>
<keyword evidence="3 6" id="KW-0812">Transmembrane</keyword>
<dbReference type="PANTHER" id="PTHR43124:SF10">
    <property type="entry name" value="PURINE EFFLUX PUMP PBUE"/>
    <property type="match status" value="1"/>
</dbReference>
<feature type="transmembrane region" description="Helical" evidence="6">
    <location>
        <begin position="15"/>
        <end position="37"/>
    </location>
</feature>
<gene>
    <name evidence="8" type="ORF">FOB72_22445</name>
</gene>
<dbReference type="Gene3D" id="1.20.1250.20">
    <property type="entry name" value="MFS general substrate transporter like domains"/>
    <property type="match status" value="2"/>
</dbReference>
<keyword evidence="4 6" id="KW-1133">Transmembrane helix</keyword>
<evidence type="ECO:0000256" key="3">
    <source>
        <dbReference type="ARBA" id="ARBA00022692"/>
    </source>
</evidence>
<reference evidence="8 9" key="1">
    <citation type="submission" date="2019-09" db="EMBL/GenBank/DDBJ databases">
        <title>FDA dAtabase for Regulatory Grade micrObial Sequences (FDA-ARGOS): Supporting development and validation of Infectious Disease Dx tests.</title>
        <authorList>
            <person name="Sciortino C."/>
            <person name="Tallon L."/>
            <person name="Sadzewicz L."/>
            <person name="Vavikolanu K."/>
            <person name="Mehta A."/>
            <person name="Aluvathingal J."/>
            <person name="Nadendla S."/>
            <person name="Nandy P."/>
            <person name="Geyer C."/>
            <person name="Yan Y."/>
            <person name="Sichtig H."/>
        </authorList>
    </citation>
    <scope>NUCLEOTIDE SEQUENCE [LARGE SCALE GENOMIC DNA]</scope>
    <source>
        <strain evidence="8 9">FDAARGOS_664</strain>
    </source>
</reference>
<dbReference type="OrthoDB" id="9812221at2"/>
<sequence length="396" mass="40006">MTPAGNRPDAALQRVLWLLAPAIALVVGSEFIVVGLLHRMAADLDLPLATAGQLTALFALAAAVAGPFVTLGAGRYAPRRVLIAGLVLFAIGNAVLAATSSFALMLLARIAQGAVLPAFISVGAAEVARLAPPSARGRALARANLGFVLGVLIALPAGIALAEGMNWRLPFIVLAVAPVLMAMAIAVWFPRADAHVAPPAANQLGLLRSGGFIGHLLASVALFAAMFAAYTYLGVWLESVLGLRGEGLALALLAFGAIGLGGNALAGRFADRTPLLATAVVVIALAVSVNAASWTHGLLAAAIPLAIWSLTHTAGVTLSQVRVTLAGAEAPAFAMTLNVSAANLGIALGASAGGWAIDRWSLSALGVVPGGLAVLVLGILYWLDAARGAGVRARAR</sequence>
<evidence type="ECO:0000313" key="8">
    <source>
        <dbReference type="EMBL" id="QET04841.1"/>
    </source>
</evidence>
<feature type="domain" description="Major facilitator superfamily (MFS) profile" evidence="7">
    <location>
        <begin position="15"/>
        <end position="388"/>
    </location>
</feature>
<feature type="transmembrane region" description="Helical" evidence="6">
    <location>
        <begin position="167"/>
        <end position="189"/>
    </location>
</feature>
<dbReference type="PANTHER" id="PTHR43124">
    <property type="entry name" value="PURINE EFFLUX PUMP PBUE"/>
    <property type="match status" value="1"/>
</dbReference>
<dbReference type="EMBL" id="CP044067">
    <property type="protein sequence ID" value="QET04841.1"/>
    <property type="molecule type" value="Genomic_DNA"/>
</dbReference>
<name>A0A5P2H9S3_9BURK</name>
<feature type="transmembrane region" description="Helical" evidence="6">
    <location>
        <begin position="210"/>
        <end position="235"/>
    </location>
</feature>
<dbReference type="SUPFAM" id="SSF103473">
    <property type="entry name" value="MFS general substrate transporter"/>
    <property type="match status" value="1"/>
</dbReference>
<feature type="transmembrane region" description="Helical" evidence="6">
    <location>
        <begin position="247"/>
        <end position="266"/>
    </location>
</feature>
<evidence type="ECO:0000256" key="1">
    <source>
        <dbReference type="ARBA" id="ARBA00004651"/>
    </source>
</evidence>
<dbReference type="InterPro" id="IPR020846">
    <property type="entry name" value="MFS_dom"/>
</dbReference>
<feature type="transmembrane region" description="Helical" evidence="6">
    <location>
        <begin position="143"/>
        <end position="161"/>
    </location>
</feature>
<dbReference type="Proteomes" id="UP000322822">
    <property type="component" value="Chromosome 2"/>
</dbReference>
<evidence type="ECO:0000256" key="6">
    <source>
        <dbReference type="SAM" id="Phobius"/>
    </source>
</evidence>
<protein>
    <submittedName>
        <fullName evidence="8">MFS transporter</fullName>
    </submittedName>
</protein>
<keyword evidence="5 6" id="KW-0472">Membrane</keyword>
<dbReference type="RefSeq" id="WP_150374904.1">
    <property type="nucleotide sequence ID" value="NZ_CP044067.1"/>
</dbReference>
<feature type="transmembrane region" description="Helical" evidence="6">
    <location>
        <begin position="49"/>
        <end position="69"/>
    </location>
</feature>
<evidence type="ECO:0000259" key="7">
    <source>
        <dbReference type="PROSITE" id="PS50850"/>
    </source>
</evidence>
<feature type="transmembrane region" description="Helical" evidence="6">
    <location>
        <begin position="363"/>
        <end position="383"/>
    </location>
</feature>
<organism evidence="8 9">
    <name type="scientific">Cupriavidus pauculus</name>
    <dbReference type="NCBI Taxonomy" id="82633"/>
    <lineage>
        <taxon>Bacteria</taxon>
        <taxon>Pseudomonadati</taxon>
        <taxon>Pseudomonadota</taxon>
        <taxon>Betaproteobacteria</taxon>
        <taxon>Burkholderiales</taxon>
        <taxon>Burkholderiaceae</taxon>
        <taxon>Cupriavidus</taxon>
    </lineage>
</organism>
<feature type="transmembrane region" description="Helical" evidence="6">
    <location>
        <begin position="330"/>
        <end position="357"/>
    </location>
</feature>
<feature type="transmembrane region" description="Helical" evidence="6">
    <location>
        <begin position="298"/>
        <end position="318"/>
    </location>
</feature>
<dbReference type="AlphaFoldDB" id="A0A5P2H9S3"/>
<dbReference type="Pfam" id="PF07690">
    <property type="entry name" value="MFS_1"/>
    <property type="match status" value="1"/>
</dbReference>
<dbReference type="GO" id="GO:0022857">
    <property type="term" value="F:transmembrane transporter activity"/>
    <property type="evidence" value="ECO:0007669"/>
    <property type="project" value="InterPro"/>
</dbReference>
<evidence type="ECO:0000256" key="5">
    <source>
        <dbReference type="ARBA" id="ARBA00023136"/>
    </source>
</evidence>
<evidence type="ECO:0000313" key="9">
    <source>
        <dbReference type="Proteomes" id="UP000322822"/>
    </source>
</evidence>
<dbReference type="InterPro" id="IPR050189">
    <property type="entry name" value="MFS_Efflux_Transporters"/>
</dbReference>
<dbReference type="InterPro" id="IPR036259">
    <property type="entry name" value="MFS_trans_sf"/>
</dbReference>
<feature type="transmembrane region" description="Helical" evidence="6">
    <location>
        <begin position="273"/>
        <end position="292"/>
    </location>
</feature>
<feature type="transmembrane region" description="Helical" evidence="6">
    <location>
        <begin position="81"/>
        <end position="104"/>
    </location>
</feature>
<dbReference type="CDD" id="cd17324">
    <property type="entry name" value="MFS_NepI_like"/>
    <property type="match status" value="1"/>
</dbReference>
<proteinExistence type="predicted"/>
<accession>A0A5P2H9S3</accession>
<dbReference type="GO" id="GO:0005886">
    <property type="term" value="C:plasma membrane"/>
    <property type="evidence" value="ECO:0007669"/>
    <property type="project" value="UniProtKB-SubCell"/>
</dbReference>